<accession>A0A6L7HVY0</accession>
<protein>
    <recommendedName>
        <fullName evidence="3">Rod shape-determining protein MreB</fullName>
    </recommendedName>
</protein>
<organism evidence="1 2">
    <name type="scientific">Shewanella insulae</name>
    <dbReference type="NCBI Taxonomy" id="2681496"/>
    <lineage>
        <taxon>Bacteria</taxon>
        <taxon>Pseudomonadati</taxon>
        <taxon>Pseudomonadota</taxon>
        <taxon>Gammaproteobacteria</taxon>
        <taxon>Alteromonadales</taxon>
        <taxon>Shewanellaceae</taxon>
        <taxon>Shewanella</taxon>
    </lineage>
</organism>
<reference evidence="1 2" key="1">
    <citation type="submission" date="2019-12" db="EMBL/GenBank/DDBJ databases">
        <title>Shewanella insulae sp. nov., isolated from a tidal flat.</title>
        <authorList>
            <person name="Yoon J.-H."/>
        </authorList>
    </citation>
    <scope>NUCLEOTIDE SEQUENCE [LARGE SCALE GENOMIC DNA]</scope>
    <source>
        <strain evidence="1 2">JBTF-M18</strain>
    </source>
</reference>
<name>A0A6L7HVY0_9GAMM</name>
<evidence type="ECO:0008006" key="3">
    <source>
        <dbReference type="Google" id="ProtNLM"/>
    </source>
</evidence>
<gene>
    <name evidence="1" type="ORF">GNT65_06435</name>
</gene>
<keyword evidence="2" id="KW-1185">Reference proteome</keyword>
<proteinExistence type="predicted"/>
<dbReference type="RefSeq" id="WP_160794494.1">
    <property type="nucleotide sequence ID" value="NZ_WRPA01000004.1"/>
</dbReference>
<dbReference type="EMBL" id="WRPA01000004">
    <property type="protein sequence ID" value="MXR68313.1"/>
    <property type="molecule type" value="Genomic_DNA"/>
</dbReference>
<dbReference type="AlphaFoldDB" id="A0A6L7HVY0"/>
<evidence type="ECO:0000313" key="1">
    <source>
        <dbReference type="EMBL" id="MXR68313.1"/>
    </source>
</evidence>
<evidence type="ECO:0000313" key="2">
    <source>
        <dbReference type="Proteomes" id="UP000474778"/>
    </source>
</evidence>
<sequence length="101" mass="11109">MEVIAQIYPDRIVVSHGSQQQTFSPQAPFTTRRLLVGNFSPAEQCLKAGLKQQGCFGLFKRPTLVIQPMAMCEGGLSEIEERCLMELGLSAGARDVRIQLA</sequence>
<comment type="caution">
    <text evidence="1">The sequence shown here is derived from an EMBL/GenBank/DDBJ whole genome shotgun (WGS) entry which is preliminary data.</text>
</comment>
<dbReference type="Proteomes" id="UP000474778">
    <property type="component" value="Unassembled WGS sequence"/>
</dbReference>